<dbReference type="PANTHER" id="PTHR24027:SF106">
    <property type="entry name" value="CADHERIN-18"/>
    <property type="match status" value="1"/>
</dbReference>
<dbReference type="InterPro" id="IPR002126">
    <property type="entry name" value="Cadherin-like_dom"/>
</dbReference>
<protein>
    <submittedName>
        <fullName evidence="8">Cadherin-18-like</fullName>
    </submittedName>
</protein>
<organism evidence="8 9">
    <name type="scientific">Clarias magur</name>
    <name type="common">Asian catfish</name>
    <name type="synonym">Macropteronotus magur</name>
    <dbReference type="NCBI Taxonomy" id="1594786"/>
    <lineage>
        <taxon>Eukaryota</taxon>
        <taxon>Metazoa</taxon>
        <taxon>Chordata</taxon>
        <taxon>Craniata</taxon>
        <taxon>Vertebrata</taxon>
        <taxon>Euteleostomi</taxon>
        <taxon>Actinopterygii</taxon>
        <taxon>Neopterygii</taxon>
        <taxon>Teleostei</taxon>
        <taxon>Ostariophysi</taxon>
        <taxon>Siluriformes</taxon>
        <taxon>Clariidae</taxon>
        <taxon>Clarias</taxon>
    </lineage>
</organism>
<evidence type="ECO:0000256" key="3">
    <source>
        <dbReference type="ARBA" id="ARBA00022837"/>
    </source>
</evidence>
<dbReference type="GO" id="GO:0008013">
    <property type="term" value="F:beta-catenin binding"/>
    <property type="evidence" value="ECO:0007669"/>
    <property type="project" value="TreeGrafter"/>
</dbReference>
<keyword evidence="3 5" id="KW-0106">Calcium</keyword>
<sequence>MRACFSSLLLGLFALQRSLGSVSTAGLGLNLHSHNRTRLPVGPVLSTHAHNRTRLSVGSVVNAHAQNRTKLHDGGKDPHHRPKRGWVWNQFYVLEEHIGPEPQYVGKLHSNSDKGDGSVRYLLSGEGAGSIFTINESTGDIHATKSLDREKKNHYVLHARAIHSVTHQTVEPESEFIIKEGNTRGR</sequence>
<dbReference type="InterPro" id="IPR015919">
    <property type="entry name" value="Cadherin-like_sf"/>
</dbReference>
<evidence type="ECO:0000256" key="1">
    <source>
        <dbReference type="ARBA" id="ARBA00004370"/>
    </source>
</evidence>
<keyword evidence="4" id="KW-0472">Membrane</keyword>
<dbReference type="GO" id="GO:0045296">
    <property type="term" value="F:cadherin binding"/>
    <property type="evidence" value="ECO:0007669"/>
    <property type="project" value="TreeGrafter"/>
</dbReference>
<comment type="subcellular location">
    <subcellularLocation>
        <location evidence="1">Membrane</location>
    </subcellularLocation>
</comment>
<dbReference type="CDD" id="cd11304">
    <property type="entry name" value="Cadherin_repeat"/>
    <property type="match status" value="1"/>
</dbReference>
<dbReference type="GO" id="GO:0016339">
    <property type="term" value="P:calcium-dependent cell-cell adhesion via plasma membrane cell adhesion molecules"/>
    <property type="evidence" value="ECO:0007669"/>
    <property type="project" value="TreeGrafter"/>
</dbReference>
<dbReference type="GO" id="GO:0044331">
    <property type="term" value="P:cell-cell adhesion mediated by cadherin"/>
    <property type="evidence" value="ECO:0007669"/>
    <property type="project" value="TreeGrafter"/>
</dbReference>
<dbReference type="GO" id="GO:0005509">
    <property type="term" value="F:calcium ion binding"/>
    <property type="evidence" value="ECO:0007669"/>
    <property type="project" value="UniProtKB-UniRule"/>
</dbReference>
<dbReference type="GO" id="GO:0016477">
    <property type="term" value="P:cell migration"/>
    <property type="evidence" value="ECO:0007669"/>
    <property type="project" value="TreeGrafter"/>
</dbReference>
<feature type="domain" description="Cadherin" evidence="7">
    <location>
        <begin position="110"/>
        <end position="161"/>
    </location>
</feature>
<gene>
    <name evidence="8" type="primary">cdh18</name>
    <name evidence="8" type="ORF">DAT39_001346</name>
</gene>
<dbReference type="PROSITE" id="PS50268">
    <property type="entry name" value="CADHERIN_2"/>
    <property type="match status" value="1"/>
</dbReference>
<dbReference type="SUPFAM" id="SSF49313">
    <property type="entry name" value="Cadherin-like"/>
    <property type="match status" value="1"/>
</dbReference>
<dbReference type="GO" id="GO:0007156">
    <property type="term" value="P:homophilic cell adhesion via plasma membrane adhesion molecules"/>
    <property type="evidence" value="ECO:0007669"/>
    <property type="project" value="InterPro"/>
</dbReference>
<dbReference type="GO" id="GO:0034332">
    <property type="term" value="P:adherens junction organization"/>
    <property type="evidence" value="ECO:0007669"/>
    <property type="project" value="TreeGrafter"/>
</dbReference>
<evidence type="ECO:0000256" key="6">
    <source>
        <dbReference type="SAM" id="SignalP"/>
    </source>
</evidence>
<evidence type="ECO:0000313" key="9">
    <source>
        <dbReference type="Proteomes" id="UP000727407"/>
    </source>
</evidence>
<comment type="caution">
    <text evidence="8">The sequence shown here is derived from an EMBL/GenBank/DDBJ whole genome shotgun (WGS) entry which is preliminary data.</text>
</comment>
<evidence type="ECO:0000259" key="7">
    <source>
        <dbReference type="PROSITE" id="PS50268"/>
    </source>
</evidence>
<dbReference type="OrthoDB" id="6250271at2759"/>
<dbReference type="GO" id="GO:0016342">
    <property type="term" value="C:catenin complex"/>
    <property type="evidence" value="ECO:0007669"/>
    <property type="project" value="TreeGrafter"/>
</dbReference>
<dbReference type="GO" id="GO:0007043">
    <property type="term" value="P:cell-cell junction assembly"/>
    <property type="evidence" value="ECO:0007669"/>
    <property type="project" value="TreeGrafter"/>
</dbReference>
<dbReference type="FunFam" id="2.60.40.60:FF:000009">
    <property type="entry name" value="Cadherin 24"/>
    <property type="match status" value="1"/>
</dbReference>
<dbReference type="EMBL" id="QNUK01000009">
    <property type="protein sequence ID" value="KAF5908969.1"/>
    <property type="molecule type" value="Genomic_DNA"/>
</dbReference>
<dbReference type="Pfam" id="PF00028">
    <property type="entry name" value="Cadherin"/>
    <property type="match status" value="1"/>
</dbReference>
<evidence type="ECO:0000256" key="2">
    <source>
        <dbReference type="ARBA" id="ARBA00022737"/>
    </source>
</evidence>
<reference evidence="8" key="1">
    <citation type="submission" date="2020-07" db="EMBL/GenBank/DDBJ databases">
        <title>Clarias magur genome sequencing, assembly and annotation.</title>
        <authorList>
            <person name="Kushwaha B."/>
            <person name="Kumar R."/>
            <person name="Das P."/>
            <person name="Joshi C.G."/>
            <person name="Kumar D."/>
            <person name="Nagpure N.S."/>
            <person name="Pandey M."/>
            <person name="Agarwal S."/>
            <person name="Srivastava S."/>
            <person name="Singh M."/>
            <person name="Sahoo L."/>
            <person name="Jayasankar P."/>
            <person name="Meher P.K."/>
            <person name="Koringa P.G."/>
            <person name="Iquebal M.A."/>
            <person name="Das S.P."/>
            <person name="Bit A."/>
            <person name="Patnaik S."/>
            <person name="Patel N."/>
            <person name="Shah T.M."/>
            <person name="Hinsu A."/>
            <person name="Jena J.K."/>
        </authorList>
    </citation>
    <scope>NUCLEOTIDE SEQUENCE</scope>
    <source>
        <strain evidence="8">CIFAMagur01</strain>
        <tissue evidence="8">Testis</tissue>
    </source>
</reference>
<dbReference type="AlphaFoldDB" id="A0A8J4XBE7"/>
<keyword evidence="6" id="KW-0732">Signal</keyword>
<keyword evidence="9" id="KW-1185">Reference proteome</keyword>
<dbReference type="GO" id="GO:0005912">
    <property type="term" value="C:adherens junction"/>
    <property type="evidence" value="ECO:0007669"/>
    <property type="project" value="TreeGrafter"/>
</dbReference>
<evidence type="ECO:0000256" key="4">
    <source>
        <dbReference type="ARBA" id="ARBA00023136"/>
    </source>
</evidence>
<evidence type="ECO:0000313" key="8">
    <source>
        <dbReference type="EMBL" id="KAF5908969.1"/>
    </source>
</evidence>
<dbReference type="PANTHER" id="PTHR24027">
    <property type="entry name" value="CADHERIN-23"/>
    <property type="match status" value="1"/>
</dbReference>
<dbReference type="Gene3D" id="2.60.40.60">
    <property type="entry name" value="Cadherins"/>
    <property type="match status" value="1"/>
</dbReference>
<feature type="signal peptide" evidence="6">
    <location>
        <begin position="1"/>
        <end position="20"/>
    </location>
</feature>
<dbReference type="GO" id="GO:0000902">
    <property type="term" value="P:cell morphogenesis"/>
    <property type="evidence" value="ECO:0007669"/>
    <property type="project" value="TreeGrafter"/>
</dbReference>
<feature type="chain" id="PRO_5035144905" evidence="6">
    <location>
        <begin position="21"/>
        <end position="186"/>
    </location>
</feature>
<evidence type="ECO:0000256" key="5">
    <source>
        <dbReference type="PROSITE-ProRule" id="PRU00043"/>
    </source>
</evidence>
<keyword evidence="2" id="KW-0677">Repeat</keyword>
<name>A0A8J4XBE7_CLAMG</name>
<feature type="non-terminal residue" evidence="8">
    <location>
        <position position="186"/>
    </location>
</feature>
<dbReference type="Proteomes" id="UP000727407">
    <property type="component" value="Unassembled WGS sequence"/>
</dbReference>
<dbReference type="InterPro" id="IPR039808">
    <property type="entry name" value="Cadherin"/>
</dbReference>
<accession>A0A8J4XBE7</accession>
<proteinExistence type="predicted"/>